<dbReference type="EMBL" id="VNFK01000018">
    <property type="protein sequence ID" value="TVU59486.1"/>
    <property type="molecule type" value="Genomic_DNA"/>
</dbReference>
<dbReference type="InterPro" id="IPR029475">
    <property type="entry name" value="DUF6807"/>
</dbReference>
<dbReference type="AlphaFoldDB" id="A0A558GRP5"/>
<dbReference type="RefSeq" id="WP_144652632.1">
    <property type="nucleotide sequence ID" value="NZ_VNFK01000018.1"/>
</dbReference>
<name>A0A558GRP5_PAENT</name>
<evidence type="ECO:0000313" key="1">
    <source>
        <dbReference type="EMBL" id="TVU59486.1"/>
    </source>
</evidence>
<reference evidence="1 2" key="1">
    <citation type="submission" date="2019-07" db="EMBL/GenBank/DDBJ databases">
        <title>Diversity of Bacteria from Kongsfjorden, Arctic.</title>
        <authorList>
            <person name="Yu Y."/>
        </authorList>
    </citation>
    <scope>NUCLEOTIDE SEQUENCE [LARGE SCALE GENOMIC DNA]</scope>
    <source>
        <strain evidence="1 2">SM1928</strain>
    </source>
</reference>
<dbReference type="Proteomes" id="UP000316500">
    <property type="component" value="Unassembled WGS sequence"/>
</dbReference>
<evidence type="ECO:0008006" key="3">
    <source>
        <dbReference type="Google" id="ProtNLM"/>
    </source>
</evidence>
<accession>A0A558GRP5</accession>
<protein>
    <recommendedName>
        <fullName evidence="3">Oxidoreductase</fullName>
    </recommendedName>
</protein>
<organism evidence="1 2">
    <name type="scientific">Paenarthrobacter nitroguajacolicus</name>
    <name type="common">Arthrobacter nitroguajacolicus</name>
    <dbReference type="NCBI Taxonomy" id="211146"/>
    <lineage>
        <taxon>Bacteria</taxon>
        <taxon>Bacillati</taxon>
        <taxon>Actinomycetota</taxon>
        <taxon>Actinomycetes</taxon>
        <taxon>Micrococcales</taxon>
        <taxon>Micrococcaceae</taxon>
        <taxon>Paenarthrobacter</taxon>
    </lineage>
</organism>
<gene>
    <name evidence="1" type="ORF">FQP90_19000</name>
</gene>
<proteinExistence type="predicted"/>
<dbReference type="OrthoDB" id="9812981at2"/>
<comment type="caution">
    <text evidence="1">The sequence shown here is derived from an EMBL/GenBank/DDBJ whole genome shotgun (WGS) entry which is preliminary data.</text>
</comment>
<evidence type="ECO:0000313" key="2">
    <source>
        <dbReference type="Proteomes" id="UP000316500"/>
    </source>
</evidence>
<sequence>MGGFQLRGAAVLQVNAGSDLVAALAPRPYLHPIRSLAGVPLTEAGPADHPHHLGLSLAFSDLNGTNFWGGSTFTESGPAVLPNHGRQVLSEWRDREGRGEGTVTWLDRNGHQLASEQRSYTYLNHPADHSWSLSFDSVLRPAGGVERLAVSSSAVKGRVGAGYGGIFWRFPSGDAPVSLLCSEGAGTDAAHGSRSPWLMVGTRQKGKRVTVILAQDTIELRPWFVRTEGYLGAGPAAAWDKPATADRNNPLKLSLHAVVHDGHITSRQHVEELLLHHFSSSPDRTS</sequence>
<dbReference type="Pfam" id="PF14100">
    <property type="entry name" value="DUF6807"/>
    <property type="match status" value="1"/>
</dbReference>